<organism evidence="1">
    <name type="scientific">Rhizophora mucronata</name>
    <name type="common">Asiatic mangrove</name>
    <dbReference type="NCBI Taxonomy" id="61149"/>
    <lineage>
        <taxon>Eukaryota</taxon>
        <taxon>Viridiplantae</taxon>
        <taxon>Streptophyta</taxon>
        <taxon>Embryophyta</taxon>
        <taxon>Tracheophyta</taxon>
        <taxon>Spermatophyta</taxon>
        <taxon>Magnoliopsida</taxon>
        <taxon>eudicotyledons</taxon>
        <taxon>Gunneridae</taxon>
        <taxon>Pentapetalae</taxon>
        <taxon>rosids</taxon>
        <taxon>fabids</taxon>
        <taxon>Malpighiales</taxon>
        <taxon>Rhizophoraceae</taxon>
        <taxon>Rhizophora</taxon>
    </lineage>
</organism>
<name>A0A2P2LT15_RHIMU</name>
<evidence type="ECO:0000313" key="1">
    <source>
        <dbReference type="EMBL" id="MBX21114.1"/>
    </source>
</evidence>
<protein>
    <submittedName>
        <fullName evidence="1">Uncharacterized protein MANES_05G115200</fullName>
    </submittedName>
</protein>
<reference evidence="1" key="1">
    <citation type="submission" date="2018-02" db="EMBL/GenBank/DDBJ databases">
        <title>Rhizophora mucronata_Transcriptome.</title>
        <authorList>
            <person name="Meera S.P."/>
            <person name="Sreeshan A."/>
            <person name="Augustine A."/>
        </authorList>
    </citation>
    <scope>NUCLEOTIDE SEQUENCE</scope>
    <source>
        <tissue evidence="1">Leaf</tissue>
    </source>
</reference>
<accession>A0A2P2LT15</accession>
<dbReference type="AlphaFoldDB" id="A0A2P2LT15"/>
<proteinExistence type="predicted"/>
<dbReference type="EMBL" id="GGEC01040630">
    <property type="protein sequence ID" value="MBX21114.1"/>
    <property type="molecule type" value="Transcribed_RNA"/>
</dbReference>
<sequence>MPRCIMSTTYSKKDLLFIILTAPVSYRSTPSNPESFPDQQSNDLSSILPLPILFCATNFNEHGRFTGHWSMMGGLQSNLKFRK</sequence>